<gene>
    <name evidence="1" type="ORF">DND132_2914</name>
</gene>
<dbReference type="EMBL" id="CP003220">
    <property type="protein sequence ID" value="EGB16117.1"/>
    <property type="molecule type" value="Genomic_DNA"/>
</dbReference>
<dbReference type="Proteomes" id="UP000007845">
    <property type="component" value="Chromosome"/>
</dbReference>
<reference evidence="1 2" key="1">
    <citation type="journal article" date="2011" name="J. Bacteriol.">
        <title>Genome sequence of the mercury-methylating strain Desulfovibrio desulfuricans ND132.</title>
        <authorList>
            <person name="Brown S.D."/>
            <person name="Gilmour C.C."/>
            <person name="Kucken A.M."/>
            <person name="Wall J.D."/>
            <person name="Elias D.A."/>
            <person name="Brandt C.C."/>
            <person name="Podar M."/>
            <person name="Chertkov O."/>
            <person name="Held B."/>
            <person name="Bruce D.C."/>
            <person name="Detter J.C."/>
            <person name="Tapia R."/>
            <person name="Han C.S."/>
            <person name="Goodwin L.A."/>
            <person name="Cheng J.F."/>
            <person name="Pitluck S."/>
            <person name="Woyke T."/>
            <person name="Mikhailova N."/>
            <person name="Ivanova N.N."/>
            <person name="Han J."/>
            <person name="Lucas S."/>
            <person name="Lapidus A.L."/>
            <person name="Land M.L."/>
            <person name="Hauser L.J."/>
            <person name="Palumbo A.V."/>
        </authorList>
    </citation>
    <scope>NUCLEOTIDE SEQUENCE [LARGE SCALE GENOMIC DNA]</scope>
    <source>
        <strain evidence="1 2">ND132</strain>
    </source>
</reference>
<sequence>MLANWERLAALSRRRFSDENLADEALLYVSGELERDDWKRLRSFEGRSSFGSYLLHVAARLLEDFSRKKFGRVRPNKWVLERGGIWLTLFRMLCLERQDGERVADVLAAGAPGGRSRDFVRRAVVDIRVHVPDCGRSTLPLAADGVSVDDLPGDGQAAGTGNPAADLSGRQRESVLASLSWMVGDELAPENGAATRLADKVADAGRTLRLDAEDRLFLKMIYREGMNVSAAGRMLEWSASRSHSRLKSLLRELREAFDGAGIGEEIFALITNA</sequence>
<dbReference type="RefSeq" id="WP_014323541.1">
    <property type="nucleotide sequence ID" value="NC_016803.1"/>
</dbReference>
<organism evidence="1 2">
    <name type="scientific">Pseudodesulfovibrio mercurii</name>
    <dbReference type="NCBI Taxonomy" id="641491"/>
    <lineage>
        <taxon>Bacteria</taxon>
        <taxon>Pseudomonadati</taxon>
        <taxon>Thermodesulfobacteriota</taxon>
        <taxon>Desulfovibrionia</taxon>
        <taxon>Desulfovibrionales</taxon>
        <taxon>Desulfovibrionaceae</taxon>
    </lineage>
</organism>
<dbReference type="HOGENOM" id="CLU_1018327_0_0_7"/>
<dbReference type="KEGG" id="ddn:DND132_2914"/>
<dbReference type="eggNOG" id="COG0568">
    <property type="taxonomic scope" value="Bacteria"/>
</dbReference>
<accession>F0JJL8</accession>
<dbReference type="AlphaFoldDB" id="F0JJL8"/>
<dbReference type="OrthoDB" id="5431377at2"/>
<dbReference type="STRING" id="641491.DND132_2914"/>
<name>F0JJL8_9BACT</name>
<protein>
    <submittedName>
        <fullName evidence="1">Uncharacterized protein</fullName>
    </submittedName>
</protein>
<evidence type="ECO:0000313" key="1">
    <source>
        <dbReference type="EMBL" id="EGB16117.1"/>
    </source>
</evidence>
<evidence type="ECO:0000313" key="2">
    <source>
        <dbReference type="Proteomes" id="UP000007845"/>
    </source>
</evidence>
<keyword evidence="2" id="KW-1185">Reference proteome</keyword>
<proteinExistence type="predicted"/>